<keyword evidence="3" id="KW-1185">Reference proteome</keyword>
<name>A0A0A2WG71_9GAMM</name>
<feature type="transmembrane region" description="Helical" evidence="1">
    <location>
        <begin position="74"/>
        <end position="92"/>
    </location>
</feature>
<dbReference type="PANTHER" id="PTHR39594:SF1">
    <property type="entry name" value="PROTEIN YCHQ"/>
    <property type="match status" value="1"/>
</dbReference>
<evidence type="ECO:0000313" key="3">
    <source>
        <dbReference type="Proteomes" id="UP000030518"/>
    </source>
</evidence>
<sequence length="134" mass="14602">MIEFYPQIKAFHIFVALLSGALFALRGGFALGGARWPYANTVRWASWAIDTALLTAALMLLTVLPHAVFGNGWLAVKLALIVTYIALGTIALKQARIERTRGTIGYVAALLAFGAIYATARAHDPLGMVRWWLS</sequence>
<dbReference type="PATRIC" id="fig|1300345.3.peg.2006"/>
<proteinExistence type="predicted"/>
<organism evidence="2 3">
    <name type="scientific">Lysobacter dokdonensis DS-58</name>
    <dbReference type="NCBI Taxonomy" id="1300345"/>
    <lineage>
        <taxon>Bacteria</taxon>
        <taxon>Pseudomonadati</taxon>
        <taxon>Pseudomonadota</taxon>
        <taxon>Gammaproteobacteria</taxon>
        <taxon>Lysobacterales</taxon>
        <taxon>Lysobacteraceae</taxon>
        <taxon>Noviluteimonas</taxon>
    </lineage>
</organism>
<dbReference type="PIRSF" id="PIRSF005610">
    <property type="entry name" value="SirB"/>
    <property type="match status" value="1"/>
</dbReference>
<dbReference type="InterPro" id="IPR007360">
    <property type="entry name" value="SirB"/>
</dbReference>
<dbReference type="STRING" id="1300345.LF41_331"/>
<feature type="transmembrane region" description="Helical" evidence="1">
    <location>
        <begin position="44"/>
        <end position="68"/>
    </location>
</feature>
<protein>
    <submittedName>
        <fullName evidence="2">SirB domain containing protein</fullName>
    </submittedName>
</protein>
<dbReference type="eggNOG" id="COG3094">
    <property type="taxonomic scope" value="Bacteria"/>
</dbReference>
<feature type="transmembrane region" description="Helical" evidence="1">
    <location>
        <begin position="104"/>
        <end position="123"/>
    </location>
</feature>
<reference evidence="2 3" key="1">
    <citation type="submission" date="2014-09" db="EMBL/GenBank/DDBJ databases">
        <title>Genome sequences of Lysobacter dokdonensis DS-58.</title>
        <authorList>
            <person name="Kim J.F."/>
            <person name="Kwak M.-J."/>
        </authorList>
    </citation>
    <scope>NUCLEOTIDE SEQUENCE [LARGE SCALE GENOMIC DNA]</scope>
    <source>
        <strain evidence="2 3">DS-58</strain>
    </source>
</reference>
<dbReference type="PANTHER" id="PTHR39594">
    <property type="entry name" value="PROTEIN YCHQ"/>
    <property type="match status" value="1"/>
</dbReference>
<dbReference type="EMBL" id="JRKJ01000016">
    <property type="protein sequence ID" value="KGQ18798.1"/>
    <property type="molecule type" value="Genomic_DNA"/>
</dbReference>
<dbReference type="RefSeq" id="WP_036169292.1">
    <property type="nucleotide sequence ID" value="NZ_JRKJ01000016.1"/>
</dbReference>
<feature type="transmembrane region" description="Helical" evidence="1">
    <location>
        <begin position="12"/>
        <end position="32"/>
    </location>
</feature>
<dbReference type="GO" id="GO:0005886">
    <property type="term" value="C:plasma membrane"/>
    <property type="evidence" value="ECO:0007669"/>
    <property type="project" value="TreeGrafter"/>
</dbReference>
<keyword evidence="1" id="KW-0472">Membrane</keyword>
<comment type="caution">
    <text evidence="2">The sequence shown here is derived from an EMBL/GenBank/DDBJ whole genome shotgun (WGS) entry which is preliminary data.</text>
</comment>
<dbReference type="OrthoDB" id="5588650at2"/>
<dbReference type="Pfam" id="PF04247">
    <property type="entry name" value="SirB"/>
    <property type="match status" value="1"/>
</dbReference>
<dbReference type="AlphaFoldDB" id="A0A0A2WG71"/>
<keyword evidence="1" id="KW-1133">Transmembrane helix</keyword>
<accession>A0A0A2WG71</accession>
<evidence type="ECO:0000256" key="1">
    <source>
        <dbReference type="SAM" id="Phobius"/>
    </source>
</evidence>
<gene>
    <name evidence="2" type="ORF">LF41_331</name>
</gene>
<keyword evidence="1" id="KW-0812">Transmembrane</keyword>
<dbReference type="Proteomes" id="UP000030518">
    <property type="component" value="Unassembled WGS sequence"/>
</dbReference>
<evidence type="ECO:0000313" key="2">
    <source>
        <dbReference type="EMBL" id="KGQ18798.1"/>
    </source>
</evidence>